<dbReference type="Proteomes" id="UP000484015">
    <property type="component" value="Unassembled WGS sequence"/>
</dbReference>
<dbReference type="Pfam" id="PF00497">
    <property type="entry name" value="SBP_bac_3"/>
    <property type="match status" value="1"/>
</dbReference>
<keyword evidence="1 2" id="KW-0732">Signal</keyword>
<evidence type="ECO:0000256" key="1">
    <source>
        <dbReference type="ARBA" id="ARBA00022729"/>
    </source>
</evidence>
<dbReference type="Gene3D" id="3.40.190.10">
    <property type="entry name" value="Periplasmic binding protein-like II"/>
    <property type="match status" value="1"/>
</dbReference>
<organism evidence="4 5">
    <name type="scientific">Pseudoduganella ginsengisoli</name>
    <dbReference type="NCBI Taxonomy" id="1462440"/>
    <lineage>
        <taxon>Bacteria</taxon>
        <taxon>Pseudomonadati</taxon>
        <taxon>Pseudomonadota</taxon>
        <taxon>Betaproteobacteria</taxon>
        <taxon>Burkholderiales</taxon>
        <taxon>Oxalobacteraceae</taxon>
        <taxon>Telluria group</taxon>
        <taxon>Pseudoduganella</taxon>
    </lineage>
</organism>
<sequence length="171" mass="19008">MKRILSLMFSLLSATAAHAADTIVIGAEDDWYPYAGTVDTKPKGMAVDIVRQAFQKAGVAVQLQSMPYARCMEEAKAGRIFGCFDAARNSVLEPQYLWHAKPLFIARINVYANKDAADKGLTVKNLEGKTVAVTQDYEYGEAFDTNSKINRVVSKHDVQGFRLVNIENTWK</sequence>
<feature type="chain" id="PRO_5026931449" evidence="2">
    <location>
        <begin position="20"/>
        <end position="171"/>
    </location>
</feature>
<name>A0A6L6Q5Y1_9BURK</name>
<dbReference type="EMBL" id="WNLA01000021">
    <property type="protein sequence ID" value="MTW05167.1"/>
    <property type="molecule type" value="Genomic_DNA"/>
</dbReference>
<dbReference type="OrthoDB" id="245568at2"/>
<dbReference type="PANTHER" id="PTHR35936">
    <property type="entry name" value="MEMBRANE-BOUND LYTIC MUREIN TRANSGLYCOSYLASE F"/>
    <property type="match status" value="1"/>
</dbReference>
<dbReference type="AlphaFoldDB" id="A0A6L6Q5Y1"/>
<keyword evidence="5" id="KW-1185">Reference proteome</keyword>
<dbReference type="InterPro" id="IPR001638">
    <property type="entry name" value="Solute-binding_3/MltF_N"/>
</dbReference>
<feature type="domain" description="Solute-binding protein family 3/N-terminal" evidence="3">
    <location>
        <begin position="23"/>
        <end position="80"/>
    </location>
</feature>
<dbReference type="SUPFAM" id="SSF53850">
    <property type="entry name" value="Periplasmic binding protein-like II"/>
    <property type="match status" value="1"/>
</dbReference>
<evidence type="ECO:0000259" key="3">
    <source>
        <dbReference type="Pfam" id="PF00497"/>
    </source>
</evidence>
<protein>
    <submittedName>
        <fullName evidence="4">Transporter substrate-binding domain-containing protein</fullName>
    </submittedName>
</protein>
<comment type="caution">
    <text evidence="4">The sequence shown here is derived from an EMBL/GenBank/DDBJ whole genome shotgun (WGS) entry which is preliminary data.</text>
</comment>
<evidence type="ECO:0000313" key="4">
    <source>
        <dbReference type="EMBL" id="MTW05167.1"/>
    </source>
</evidence>
<reference evidence="4 5" key="1">
    <citation type="submission" date="2019-11" db="EMBL/GenBank/DDBJ databases">
        <title>Type strains purchased from KCTC, JCM and DSMZ.</title>
        <authorList>
            <person name="Lu H."/>
        </authorList>
    </citation>
    <scope>NUCLEOTIDE SEQUENCE [LARGE SCALE GENOMIC DNA]</scope>
    <source>
        <strain evidence="4 5">KCTC 42409</strain>
    </source>
</reference>
<evidence type="ECO:0000313" key="5">
    <source>
        <dbReference type="Proteomes" id="UP000484015"/>
    </source>
</evidence>
<dbReference type="RefSeq" id="WP_155441520.1">
    <property type="nucleotide sequence ID" value="NZ_WNLA01000021.1"/>
</dbReference>
<proteinExistence type="predicted"/>
<dbReference type="PANTHER" id="PTHR35936:SF6">
    <property type="entry name" value="AMINO ACID ABC TRANSPORTER SUBSTRATE-BINDING PAAT FAMILY PROTEIN"/>
    <property type="match status" value="1"/>
</dbReference>
<feature type="signal peptide" evidence="2">
    <location>
        <begin position="1"/>
        <end position="19"/>
    </location>
</feature>
<accession>A0A6L6Q5Y1</accession>
<evidence type="ECO:0000256" key="2">
    <source>
        <dbReference type="SAM" id="SignalP"/>
    </source>
</evidence>
<gene>
    <name evidence="4" type="ORF">GM668_24120</name>
</gene>